<dbReference type="GO" id="GO:0008233">
    <property type="term" value="F:peptidase activity"/>
    <property type="evidence" value="ECO:0007669"/>
    <property type="project" value="InterPro"/>
</dbReference>
<reference evidence="3" key="1">
    <citation type="journal article" date="2021" name="PeerJ">
        <title>Extensive microbial diversity within the chicken gut microbiome revealed by metagenomics and culture.</title>
        <authorList>
            <person name="Gilroy R."/>
            <person name="Ravi A."/>
            <person name="Getino M."/>
            <person name="Pursley I."/>
            <person name="Horton D.L."/>
            <person name="Alikhan N.F."/>
            <person name="Baker D."/>
            <person name="Gharbi K."/>
            <person name="Hall N."/>
            <person name="Watson M."/>
            <person name="Adriaenssens E.M."/>
            <person name="Foster-Nyarko E."/>
            <person name="Jarju S."/>
            <person name="Secka A."/>
            <person name="Antonio M."/>
            <person name="Oren A."/>
            <person name="Chaudhuri R.R."/>
            <person name="La Ragione R."/>
            <person name="Hildebrand F."/>
            <person name="Pallen M.J."/>
        </authorList>
    </citation>
    <scope>NUCLEOTIDE SEQUENCE</scope>
    <source>
        <strain evidence="3">CHK185-1770</strain>
    </source>
</reference>
<accession>A0A9D2MVQ1</accession>
<sequence length="273" mass="30176">MEPQHSPRRSREKSRRWLLAVLPGAACVLFLLGLFPHLVPPANAQGRPDATPSSSSSAPVSSATEATAAPGISVEREPSPTPSPTPAETPWYLRLVNQDHPLPRDFTVELADIPGGRFDARAAEALSQMLSAMEAQGLSPVVCSSFRTWEDQETLHQNKIDRLLGEGYSPKEAATEASRWVVPAGASEHQLGLAVDLVSAGYQMLVEEQENTPEQQWLMENCATYGFILRYPKDKTDITGVGYEPWHYRYVGREAAQAIWEQGICLEEYEDMQ</sequence>
<protein>
    <submittedName>
        <fullName evidence="3">M15 family metallopeptidase</fullName>
    </submittedName>
</protein>
<dbReference type="Gene3D" id="3.30.1380.10">
    <property type="match status" value="1"/>
</dbReference>
<feature type="region of interest" description="Disordered" evidence="1">
    <location>
        <begin position="45"/>
        <end position="89"/>
    </location>
</feature>
<proteinExistence type="predicted"/>
<dbReference type="AlphaFoldDB" id="A0A9D2MVQ1"/>
<reference evidence="3" key="2">
    <citation type="submission" date="2021-04" db="EMBL/GenBank/DDBJ databases">
        <authorList>
            <person name="Gilroy R."/>
        </authorList>
    </citation>
    <scope>NUCLEOTIDE SEQUENCE</scope>
    <source>
        <strain evidence="3">CHK185-1770</strain>
    </source>
</reference>
<dbReference type="InterPro" id="IPR009045">
    <property type="entry name" value="Zn_M74/Hedgehog-like"/>
</dbReference>
<organism evidence="3 4">
    <name type="scientific">Candidatus Acutalibacter pullicola</name>
    <dbReference type="NCBI Taxonomy" id="2838417"/>
    <lineage>
        <taxon>Bacteria</taxon>
        <taxon>Bacillati</taxon>
        <taxon>Bacillota</taxon>
        <taxon>Clostridia</taxon>
        <taxon>Eubacteriales</taxon>
        <taxon>Acutalibacteraceae</taxon>
        <taxon>Acutalibacter</taxon>
    </lineage>
</organism>
<dbReference type="SUPFAM" id="SSF55166">
    <property type="entry name" value="Hedgehog/DD-peptidase"/>
    <property type="match status" value="1"/>
</dbReference>
<dbReference type="EMBL" id="DWXG01000063">
    <property type="protein sequence ID" value="HJB98498.1"/>
    <property type="molecule type" value="Genomic_DNA"/>
</dbReference>
<gene>
    <name evidence="3" type="ORF">H9710_07965</name>
</gene>
<dbReference type="Pfam" id="PF02557">
    <property type="entry name" value="VanY"/>
    <property type="match status" value="1"/>
</dbReference>
<dbReference type="GO" id="GO:0006508">
    <property type="term" value="P:proteolysis"/>
    <property type="evidence" value="ECO:0007669"/>
    <property type="project" value="InterPro"/>
</dbReference>
<evidence type="ECO:0000256" key="1">
    <source>
        <dbReference type="SAM" id="MobiDB-lite"/>
    </source>
</evidence>
<dbReference type="CDD" id="cd14852">
    <property type="entry name" value="LD-carboxypeptidase"/>
    <property type="match status" value="1"/>
</dbReference>
<dbReference type="InterPro" id="IPR003709">
    <property type="entry name" value="VanY-like_core_dom"/>
</dbReference>
<evidence type="ECO:0000313" key="4">
    <source>
        <dbReference type="Proteomes" id="UP000826793"/>
    </source>
</evidence>
<dbReference type="InterPro" id="IPR052179">
    <property type="entry name" value="DD-CPase-like"/>
</dbReference>
<feature type="domain" description="D-alanyl-D-alanine carboxypeptidase-like core" evidence="2">
    <location>
        <begin position="119"/>
        <end position="252"/>
    </location>
</feature>
<evidence type="ECO:0000259" key="2">
    <source>
        <dbReference type="Pfam" id="PF02557"/>
    </source>
</evidence>
<dbReference type="InterPro" id="IPR058193">
    <property type="entry name" value="VanY/YodJ_core_dom"/>
</dbReference>
<comment type="caution">
    <text evidence="3">The sequence shown here is derived from an EMBL/GenBank/DDBJ whole genome shotgun (WGS) entry which is preliminary data.</text>
</comment>
<evidence type="ECO:0000313" key="3">
    <source>
        <dbReference type="EMBL" id="HJB98498.1"/>
    </source>
</evidence>
<dbReference type="PANTHER" id="PTHR34385:SF1">
    <property type="entry name" value="PEPTIDOGLYCAN L-ALANYL-D-GLUTAMATE ENDOPEPTIDASE CWLK"/>
    <property type="match status" value="1"/>
</dbReference>
<name>A0A9D2MVQ1_9FIRM</name>
<dbReference type="Proteomes" id="UP000826793">
    <property type="component" value="Unassembled WGS sequence"/>
</dbReference>
<dbReference type="PANTHER" id="PTHR34385">
    <property type="entry name" value="D-ALANYL-D-ALANINE CARBOXYPEPTIDASE"/>
    <property type="match status" value="1"/>
</dbReference>
<feature type="compositionally biased region" description="Low complexity" evidence="1">
    <location>
        <begin position="50"/>
        <end position="70"/>
    </location>
</feature>